<dbReference type="Proteomes" id="UP001497457">
    <property type="component" value="Chromosome 18b"/>
</dbReference>
<dbReference type="PANTHER" id="PTHR33074">
    <property type="entry name" value="EXPRESSED PROTEIN-RELATED"/>
    <property type="match status" value="1"/>
</dbReference>
<name>A0ABC8Z2I1_9POAL</name>
<organism evidence="2 3">
    <name type="scientific">Urochloa decumbens</name>
    <dbReference type="NCBI Taxonomy" id="240449"/>
    <lineage>
        <taxon>Eukaryota</taxon>
        <taxon>Viridiplantae</taxon>
        <taxon>Streptophyta</taxon>
        <taxon>Embryophyta</taxon>
        <taxon>Tracheophyta</taxon>
        <taxon>Spermatophyta</taxon>
        <taxon>Magnoliopsida</taxon>
        <taxon>Liliopsida</taxon>
        <taxon>Poales</taxon>
        <taxon>Poaceae</taxon>
        <taxon>PACMAD clade</taxon>
        <taxon>Panicoideae</taxon>
        <taxon>Panicodae</taxon>
        <taxon>Paniceae</taxon>
        <taxon>Melinidinae</taxon>
        <taxon>Urochloa</taxon>
    </lineage>
</organism>
<reference evidence="2 3" key="2">
    <citation type="submission" date="2024-10" db="EMBL/GenBank/DDBJ databases">
        <authorList>
            <person name="Ryan C."/>
        </authorList>
    </citation>
    <scope>NUCLEOTIDE SEQUENCE [LARGE SCALE GENOMIC DNA]</scope>
</reference>
<dbReference type="InterPro" id="IPR011676">
    <property type="entry name" value="DUF1618"/>
</dbReference>
<evidence type="ECO:0000313" key="2">
    <source>
        <dbReference type="EMBL" id="CAL4954411.1"/>
    </source>
</evidence>
<reference evidence="3" key="1">
    <citation type="submission" date="2024-06" db="EMBL/GenBank/DDBJ databases">
        <authorList>
            <person name="Ryan C."/>
        </authorList>
    </citation>
    <scope>NUCLEOTIDE SEQUENCE [LARGE SCALE GENOMIC DNA]</scope>
</reference>
<gene>
    <name evidence="2" type="ORF">URODEC1_LOCUS40787</name>
</gene>
<dbReference type="Pfam" id="PF07762">
    <property type="entry name" value="DUF1618"/>
    <property type="match status" value="1"/>
</dbReference>
<feature type="domain" description="DUF1618" evidence="1">
    <location>
        <begin position="246"/>
        <end position="371"/>
    </location>
</feature>
<sequence length="469" mass="52371">MEVRSSDQPLSSIIPSWVVVEHEICRKELASFSDDDPTSAKAYASNGELVRVSFILRALPGASRLCVHCPPEGRELSCFDTILAAHGNAVLFHLEVDYKGLPAARYAADYFIYWASRNGPRLSRLPRCYSTEEEIAAAELGSWRRNPRLAPAPGRRGMGLLVTDGGDFVVAELHLNLARLEGDGVDAPLEAQLFRLRSVKEVDTTGACEWEVKHARARGDKKAKFRDLLCWWRADTVVPYGSYLCWVDYSRGVIFCDVYHGSPDLQYLPLPVEHIPFGYPDPCRIGWPQASRAVCITNDGMLSGVSEPGSDFTITISTLMHHSYEHMGWEKDTNGTLGATQLWDMDGYSDQLPRVAPQFPLLSMDDPNIIYFVLSEGHTLGAGAKAWVVALNIDSIKVLWYKDFKATPSDEDAETTPYNMFCNLPFFPTEFSEHLRKATPRMNIVEMKAARKGQIEVPCLMDHSDPTAC</sequence>
<dbReference type="PANTHER" id="PTHR33074:SF53">
    <property type="entry name" value="DUF1618 DOMAIN-CONTAINING PROTEIN"/>
    <property type="match status" value="1"/>
</dbReference>
<protein>
    <recommendedName>
        <fullName evidence="1">DUF1618 domain-containing protein</fullName>
    </recommendedName>
</protein>
<dbReference type="EMBL" id="OZ075128">
    <property type="protein sequence ID" value="CAL4954411.1"/>
    <property type="molecule type" value="Genomic_DNA"/>
</dbReference>
<dbReference type="AlphaFoldDB" id="A0ABC8Z2I1"/>
<accession>A0ABC8Z2I1</accession>
<keyword evidence="3" id="KW-1185">Reference proteome</keyword>
<evidence type="ECO:0000313" key="3">
    <source>
        <dbReference type="Proteomes" id="UP001497457"/>
    </source>
</evidence>
<proteinExistence type="predicted"/>
<evidence type="ECO:0000259" key="1">
    <source>
        <dbReference type="Pfam" id="PF07762"/>
    </source>
</evidence>